<dbReference type="EMBL" id="JANBPK010001227">
    <property type="protein sequence ID" value="KAJ2924347.1"/>
    <property type="molecule type" value="Genomic_DNA"/>
</dbReference>
<dbReference type="EC" id="2.7.7.48" evidence="1"/>
<dbReference type="PANTHER" id="PTHR23079">
    <property type="entry name" value="RNA-DEPENDENT RNA POLYMERASE"/>
    <property type="match status" value="1"/>
</dbReference>
<dbReference type="GO" id="GO:0030422">
    <property type="term" value="P:siRNA processing"/>
    <property type="evidence" value="ECO:0007669"/>
    <property type="project" value="TreeGrafter"/>
</dbReference>
<keyword evidence="1" id="KW-0808">Transferase</keyword>
<evidence type="ECO:0000256" key="2">
    <source>
        <dbReference type="SAM" id="MobiDB-lite"/>
    </source>
</evidence>
<dbReference type="GO" id="GO:0003723">
    <property type="term" value="F:RNA binding"/>
    <property type="evidence" value="ECO:0007669"/>
    <property type="project" value="UniProtKB-KW"/>
</dbReference>
<protein>
    <recommendedName>
        <fullName evidence="1">RNA-dependent RNA polymerase</fullName>
        <ecNumber evidence="1">2.7.7.48</ecNumber>
    </recommendedName>
</protein>
<proteinExistence type="inferred from homology"/>
<feature type="region of interest" description="Disordered" evidence="2">
    <location>
        <begin position="1"/>
        <end position="76"/>
    </location>
</feature>
<accession>A0A9W8IX50</accession>
<dbReference type="GO" id="GO:0031380">
    <property type="term" value="C:nuclear RNA-directed RNA polymerase complex"/>
    <property type="evidence" value="ECO:0007669"/>
    <property type="project" value="TreeGrafter"/>
</dbReference>
<evidence type="ECO:0000256" key="1">
    <source>
        <dbReference type="RuleBase" id="RU363098"/>
    </source>
</evidence>
<keyword evidence="1" id="KW-0548">Nucleotidyltransferase</keyword>
<comment type="similarity">
    <text evidence="1">Belongs to the RdRP family.</text>
</comment>
<comment type="catalytic activity">
    <reaction evidence="1">
        <text>RNA(n) + a ribonucleoside 5'-triphosphate = RNA(n+1) + diphosphate</text>
        <dbReference type="Rhea" id="RHEA:21248"/>
        <dbReference type="Rhea" id="RHEA-COMP:14527"/>
        <dbReference type="Rhea" id="RHEA-COMP:17342"/>
        <dbReference type="ChEBI" id="CHEBI:33019"/>
        <dbReference type="ChEBI" id="CHEBI:61557"/>
        <dbReference type="ChEBI" id="CHEBI:140395"/>
        <dbReference type="EC" id="2.7.7.48"/>
    </reaction>
</comment>
<dbReference type="OrthoDB" id="10055769at2759"/>
<feature type="compositionally biased region" description="Basic and acidic residues" evidence="2">
    <location>
        <begin position="30"/>
        <end position="47"/>
    </location>
</feature>
<feature type="compositionally biased region" description="Low complexity" evidence="2">
    <location>
        <begin position="205"/>
        <end position="222"/>
    </location>
</feature>
<sequence>MTDTVPQYERYTDVGSQESISSGSQSPSKRSQDFTDKIEQKLQELKERHPRSQQVIVVSDSEPDSGKSPSFPSCIPSPLHNTIEYDEFNFHKFPGKFVPNAERWLGTVVFDVLSKESQIIDDDRREFKVSGASPGFLPLFEPSDEGKQAIRLPRFGARANPSSPGPSPSSSQPSRFGPPALVDDVFSNVTSPGAPVRQASTPGRSPAVSQPSTTSSSRPSPVDENVARFLQIPLGTELEAHIIAHDVRAQSLFDSLQIPWGVQFELARGVILGSKNNYWTWEDVIQKVGQLRGTNEVTAPKVPSVMKPGEKMSSGTDHKVWIELDREQEAILENKGRMLGLMGPWMGDSDWHGGQIQQLARLVRIEKGVHSSAGGPNLKVELQPLEKKRSHRFARFAGSRRILQLRVPDKLLLEMRDVVKEFLCQKFILLGRVFVPFHCKDGSVYMVEINQDYEREAMAWCGDKFRHSFAEFMQWHNPMELNSRQAISKFVTRYAIGLSNTIPVIEFKKENIHFIGDIFSSDWPVDNPKAPTEKIMTDGCGFINLAALTAITRKMGYESAPTALQGRIDGAKGLWVRHPTDDSDEPTIWIRDSQNKIKNPTQDRGHRIFELLAPSKASMHIALSMQSILNLYFNSVPEDTIVKLFREGLKEEIMPLLEWDSMVLLYDAINKAGGVAGSRMVRIAAGASVALGLQRNSWGHDDVDSEESSEQESAEPATYTGRNQYSGAPLALHEYLLELIQAGFHPTESKIVQDKLKQVIKTSIKTAVEKYRISLKDSIAAWVIPDPTVITADHLKDKQNNRSRTTMRDPLGLLKEGEVYFRSSVPMKDEHELPYYVIEGPVLLGRYPMRLPSDIQKAIAVDVPEFAQYTDVLIVSVNGTSSLPSLLSGGDMDGDIVNIFRQDELVEHFQSKPLTEQPANLIENNFERDIISVVDFCSGAVEKSSTDAQKSYQDVLLNNLASPQKGIYSGFHDAAIATRGYDHPETIRLAYVFNQLLDASKSGLRLLDIVFVRDRKNYSSKPPPFGILARLRDEGDTIETELMATFQELIEPADPALFNPKVHNDRDLVKPYSDALKYALDLQASTDLEEKIYGKFLQKELRKIRAHVEDSNTIFDDEFGRSQIEKLEEKLFSHKKSSPKEKKKSSYNSKSDQDSDCMHPAAKKFTEPIEGLRLFQSNLEELKASCAIYINNPPSHFPWAVAFRGLCMLKAKAKGMAPIIREIDECKSVSSTAVKVLAKKSDGMVF</sequence>
<comment type="caution">
    <text evidence="4">The sequence shown here is derived from an EMBL/GenBank/DDBJ whole genome shotgun (WGS) entry which is preliminary data.</text>
</comment>
<feature type="region of interest" description="Disordered" evidence="2">
    <location>
        <begin position="1131"/>
        <end position="1160"/>
    </location>
</feature>
<name>A0A9W8IX50_9AGAR</name>
<dbReference type="PANTHER" id="PTHR23079:SF14">
    <property type="entry name" value="RNA-DEPENDENT RNA POLYMERASE"/>
    <property type="match status" value="1"/>
</dbReference>
<dbReference type="GO" id="GO:0003968">
    <property type="term" value="F:RNA-directed RNA polymerase activity"/>
    <property type="evidence" value="ECO:0007669"/>
    <property type="project" value="UniProtKB-KW"/>
</dbReference>
<dbReference type="InterPro" id="IPR007855">
    <property type="entry name" value="RDRP"/>
</dbReference>
<feature type="domain" description="RDRP core" evidence="3">
    <location>
        <begin position="378"/>
        <end position="1007"/>
    </location>
</feature>
<reference evidence="4" key="1">
    <citation type="submission" date="2022-06" db="EMBL/GenBank/DDBJ databases">
        <title>Genome Sequence of Candolleomyces eurysporus.</title>
        <authorList>
            <person name="Buettner E."/>
        </authorList>
    </citation>
    <scope>NUCLEOTIDE SEQUENCE</scope>
    <source>
        <strain evidence="4">VTCC 930004</strain>
    </source>
</reference>
<feature type="compositionally biased region" description="Acidic residues" evidence="2">
    <location>
        <begin position="703"/>
        <end position="713"/>
    </location>
</feature>
<organism evidence="4 5">
    <name type="scientific">Candolleomyces eurysporus</name>
    <dbReference type="NCBI Taxonomy" id="2828524"/>
    <lineage>
        <taxon>Eukaryota</taxon>
        <taxon>Fungi</taxon>
        <taxon>Dikarya</taxon>
        <taxon>Basidiomycota</taxon>
        <taxon>Agaricomycotina</taxon>
        <taxon>Agaricomycetes</taxon>
        <taxon>Agaricomycetidae</taxon>
        <taxon>Agaricales</taxon>
        <taxon>Agaricineae</taxon>
        <taxon>Psathyrellaceae</taxon>
        <taxon>Candolleomyces</taxon>
    </lineage>
</organism>
<dbReference type="Pfam" id="PF05183">
    <property type="entry name" value="RdRP"/>
    <property type="match status" value="1"/>
</dbReference>
<feature type="compositionally biased region" description="Low complexity" evidence="2">
    <location>
        <begin position="168"/>
        <end position="179"/>
    </location>
</feature>
<feature type="region of interest" description="Disordered" evidence="2">
    <location>
        <begin position="699"/>
        <end position="722"/>
    </location>
</feature>
<dbReference type="AlphaFoldDB" id="A0A9W8IX50"/>
<dbReference type="Proteomes" id="UP001140091">
    <property type="component" value="Unassembled WGS sequence"/>
</dbReference>
<keyword evidence="1" id="KW-0694">RNA-binding</keyword>
<dbReference type="InterPro" id="IPR057596">
    <property type="entry name" value="RDRP_core"/>
</dbReference>
<evidence type="ECO:0000313" key="4">
    <source>
        <dbReference type="EMBL" id="KAJ2924347.1"/>
    </source>
</evidence>
<keyword evidence="5" id="KW-1185">Reference proteome</keyword>
<feature type="compositionally biased region" description="Low complexity" evidence="2">
    <location>
        <begin position="16"/>
        <end position="29"/>
    </location>
</feature>
<feature type="non-terminal residue" evidence="4">
    <location>
        <position position="1246"/>
    </location>
</feature>
<gene>
    <name evidence="4" type="ORF">H1R20_g12735</name>
</gene>
<keyword evidence="1" id="KW-0696">RNA-directed RNA polymerase</keyword>
<evidence type="ECO:0000259" key="3">
    <source>
        <dbReference type="Pfam" id="PF05183"/>
    </source>
</evidence>
<feature type="region of interest" description="Disordered" evidence="2">
    <location>
        <begin position="156"/>
        <end position="222"/>
    </location>
</feature>
<feature type="compositionally biased region" description="Basic residues" evidence="2">
    <location>
        <begin position="1133"/>
        <end position="1145"/>
    </location>
</feature>
<evidence type="ECO:0000313" key="5">
    <source>
        <dbReference type="Proteomes" id="UP001140091"/>
    </source>
</evidence>